<dbReference type="Proteomes" id="UP000503405">
    <property type="component" value="Segment"/>
</dbReference>
<dbReference type="InterPro" id="IPR012455">
    <property type="entry name" value="DUF1660"/>
</dbReference>
<dbReference type="Pfam" id="PF07874">
    <property type="entry name" value="DUF1660"/>
    <property type="match status" value="1"/>
</dbReference>
<sequence>MKWLCNLLSHKYKLIGESETENFKKVQYACERCGEKRMEITVKD</sequence>
<evidence type="ECO:0000313" key="1">
    <source>
        <dbReference type="EMBL" id="QIW89791.1"/>
    </source>
</evidence>
<gene>
    <name evidence="1" type="ORF">Izhevsk_110</name>
</gene>
<protein>
    <submittedName>
        <fullName evidence="1">Uncharacterized protein</fullName>
    </submittedName>
</protein>
<accession>A0A6H0X645</accession>
<dbReference type="EMBL" id="MT254578">
    <property type="protein sequence ID" value="QIW89791.1"/>
    <property type="molecule type" value="Genomic_DNA"/>
</dbReference>
<name>A0A6H0X645_9CAUD</name>
<proteinExistence type="predicted"/>
<evidence type="ECO:0000313" key="2">
    <source>
        <dbReference type="Proteomes" id="UP000503405"/>
    </source>
</evidence>
<keyword evidence="2" id="KW-1185">Reference proteome</keyword>
<organism evidence="1 2">
    <name type="scientific">Bacillus phage Izhevsk</name>
    <dbReference type="NCBI Taxonomy" id="2724322"/>
    <lineage>
        <taxon>Viruses</taxon>
        <taxon>Duplodnaviria</taxon>
        <taxon>Heunggongvirae</taxon>
        <taxon>Uroviricota</taxon>
        <taxon>Caudoviricetes</taxon>
        <taxon>Joanripponvirinae</taxon>
        <taxon>Tsamsavirus</taxon>
        <taxon>Tsamsavirus izhevsk</taxon>
    </lineage>
</organism>
<reference evidence="1 2" key="1">
    <citation type="submission" date="2020-03" db="EMBL/GenBank/DDBJ databases">
        <authorList>
            <person name="Skorynina A."/>
            <person name="Kazantseva O."/>
            <person name="Baycher S."/>
            <person name="Piligrimova E."/>
            <person name="Kuliabin V."/>
            <person name="Shadrin A."/>
        </authorList>
    </citation>
    <scope>NUCLEOTIDE SEQUENCE [LARGE SCALE GENOMIC DNA]</scope>
</reference>